<dbReference type="Pfam" id="PF07727">
    <property type="entry name" value="RVT_2"/>
    <property type="match status" value="1"/>
</dbReference>
<name>A0A2Z7CTV2_9LAMI</name>
<dbReference type="InterPro" id="IPR013103">
    <property type="entry name" value="RVT_2"/>
</dbReference>
<protein>
    <recommendedName>
        <fullName evidence="1">Reverse transcriptase Ty1/copia-type domain-containing protein</fullName>
    </recommendedName>
</protein>
<dbReference type="InterPro" id="IPR043502">
    <property type="entry name" value="DNA/RNA_pol_sf"/>
</dbReference>
<keyword evidence="3" id="KW-1185">Reference proteome</keyword>
<dbReference type="AlphaFoldDB" id="A0A2Z7CTV2"/>
<gene>
    <name evidence="2" type="ORF">F511_12624</name>
</gene>
<dbReference type="OrthoDB" id="1749075at2759"/>
<reference evidence="2 3" key="1">
    <citation type="journal article" date="2015" name="Proc. Natl. Acad. Sci. U.S.A.">
        <title>The resurrection genome of Boea hygrometrica: A blueprint for survival of dehydration.</title>
        <authorList>
            <person name="Xiao L."/>
            <person name="Yang G."/>
            <person name="Zhang L."/>
            <person name="Yang X."/>
            <person name="Zhao S."/>
            <person name="Ji Z."/>
            <person name="Zhou Q."/>
            <person name="Hu M."/>
            <person name="Wang Y."/>
            <person name="Chen M."/>
            <person name="Xu Y."/>
            <person name="Jin H."/>
            <person name="Xiao X."/>
            <person name="Hu G."/>
            <person name="Bao F."/>
            <person name="Hu Y."/>
            <person name="Wan P."/>
            <person name="Li L."/>
            <person name="Deng X."/>
            <person name="Kuang T."/>
            <person name="Xiang C."/>
            <person name="Zhu J.K."/>
            <person name="Oliver M.J."/>
            <person name="He Y."/>
        </authorList>
    </citation>
    <scope>NUCLEOTIDE SEQUENCE [LARGE SCALE GENOMIC DNA]</scope>
    <source>
        <strain evidence="3">cv. XS01</strain>
    </source>
</reference>
<dbReference type="EMBL" id="KQ994494">
    <property type="protein sequence ID" value="KZV48074.1"/>
    <property type="molecule type" value="Genomic_DNA"/>
</dbReference>
<dbReference type="SUPFAM" id="SSF56672">
    <property type="entry name" value="DNA/RNA polymerases"/>
    <property type="match status" value="1"/>
</dbReference>
<accession>A0A2Z7CTV2</accession>
<dbReference type="Proteomes" id="UP000250235">
    <property type="component" value="Unassembled WGS sequence"/>
</dbReference>
<feature type="domain" description="Reverse transcriptase Ty1/copia-type" evidence="1">
    <location>
        <begin position="4"/>
        <end position="169"/>
    </location>
</feature>
<sequence>MELDQMDVKTAFLHGDLCEEIYMKQPRGFEHGASDKVCLLKKSLYGLKQSPRQWYIRFDQFMEEIGFSRSKFDTCVYVKNMGTESQVYLMLYVDDMLIASKDRRELDRIKGLLGTEFEMKDMGAASRILGIDIKRNRKEGTLFLSQEAYISKVLNRFSMKDSKPVTVPLGPQFRLSVSQAPKNTEEIDYMNKVPYASAVGSVMYCMVCTRPDLAHAISVISRFMANPGKEHWRG</sequence>
<evidence type="ECO:0000259" key="1">
    <source>
        <dbReference type="Pfam" id="PF07727"/>
    </source>
</evidence>
<evidence type="ECO:0000313" key="2">
    <source>
        <dbReference type="EMBL" id="KZV48074.1"/>
    </source>
</evidence>
<proteinExistence type="predicted"/>
<organism evidence="2 3">
    <name type="scientific">Dorcoceras hygrometricum</name>
    <dbReference type="NCBI Taxonomy" id="472368"/>
    <lineage>
        <taxon>Eukaryota</taxon>
        <taxon>Viridiplantae</taxon>
        <taxon>Streptophyta</taxon>
        <taxon>Embryophyta</taxon>
        <taxon>Tracheophyta</taxon>
        <taxon>Spermatophyta</taxon>
        <taxon>Magnoliopsida</taxon>
        <taxon>eudicotyledons</taxon>
        <taxon>Gunneridae</taxon>
        <taxon>Pentapetalae</taxon>
        <taxon>asterids</taxon>
        <taxon>lamiids</taxon>
        <taxon>Lamiales</taxon>
        <taxon>Gesneriaceae</taxon>
        <taxon>Didymocarpoideae</taxon>
        <taxon>Trichosporeae</taxon>
        <taxon>Loxocarpinae</taxon>
        <taxon>Dorcoceras</taxon>
    </lineage>
</organism>
<evidence type="ECO:0000313" key="3">
    <source>
        <dbReference type="Proteomes" id="UP000250235"/>
    </source>
</evidence>